<dbReference type="CDD" id="cd14014">
    <property type="entry name" value="STKc_PknB_like"/>
    <property type="match status" value="1"/>
</dbReference>
<evidence type="ECO:0000256" key="8">
    <source>
        <dbReference type="SAM" id="MobiDB-lite"/>
    </source>
</evidence>
<name>A0ABN2VP14_9ACTN</name>
<feature type="transmembrane region" description="Helical" evidence="9">
    <location>
        <begin position="475"/>
        <end position="496"/>
    </location>
</feature>
<keyword evidence="4 7" id="KW-0547">Nucleotide-binding</keyword>
<keyword evidence="3" id="KW-0808">Transferase</keyword>
<evidence type="ECO:0000256" key="1">
    <source>
        <dbReference type="ARBA" id="ARBA00012513"/>
    </source>
</evidence>
<dbReference type="PANTHER" id="PTHR43289:SF6">
    <property type="entry name" value="SERINE_THREONINE-PROTEIN KINASE NEKL-3"/>
    <property type="match status" value="1"/>
</dbReference>
<evidence type="ECO:0000256" key="9">
    <source>
        <dbReference type="SAM" id="Phobius"/>
    </source>
</evidence>
<dbReference type="InterPro" id="IPR008271">
    <property type="entry name" value="Ser/Thr_kinase_AS"/>
</dbReference>
<dbReference type="InterPro" id="IPR017441">
    <property type="entry name" value="Protein_kinase_ATP_BS"/>
</dbReference>
<dbReference type="EC" id="2.7.11.1" evidence="1"/>
<dbReference type="PROSITE" id="PS00108">
    <property type="entry name" value="PROTEIN_KINASE_ST"/>
    <property type="match status" value="1"/>
</dbReference>
<evidence type="ECO:0000256" key="6">
    <source>
        <dbReference type="ARBA" id="ARBA00022840"/>
    </source>
</evidence>
<feature type="region of interest" description="Disordered" evidence="8">
    <location>
        <begin position="1"/>
        <end position="65"/>
    </location>
</feature>
<comment type="caution">
    <text evidence="11">The sequence shown here is derived from an EMBL/GenBank/DDBJ whole genome shotgun (WGS) entry which is preliminary data.</text>
</comment>
<dbReference type="PROSITE" id="PS00107">
    <property type="entry name" value="PROTEIN_KINASE_ATP"/>
    <property type="match status" value="1"/>
</dbReference>
<keyword evidence="5" id="KW-0418">Kinase</keyword>
<dbReference type="InterPro" id="IPR011009">
    <property type="entry name" value="Kinase-like_dom_sf"/>
</dbReference>
<keyword evidence="9" id="KW-0472">Membrane</keyword>
<organism evidence="11 12">
    <name type="scientific">Aeromicrobium halocynthiae</name>
    <dbReference type="NCBI Taxonomy" id="560557"/>
    <lineage>
        <taxon>Bacteria</taxon>
        <taxon>Bacillati</taxon>
        <taxon>Actinomycetota</taxon>
        <taxon>Actinomycetes</taxon>
        <taxon>Propionibacteriales</taxon>
        <taxon>Nocardioidaceae</taxon>
        <taxon>Aeromicrobium</taxon>
    </lineage>
</organism>
<feature type="compositionally biased region" description="Low complexity" evidence="8">
    <location>
        <begin position="343"/>
        <end position="355"/>
    </location>
</feature>
<sequence length="571" mass="61410">MASDDRPTERVERADPPPSVPQRDDRTVRVDPANRPDRTGEVPGGTIRRDAPPQRPHVVPPAPLDPYGRFELRGRIGAGNHGVVFRARDLQLDRDVAIKRFSHYLADDPRAMRRISREVASLARVSHPNVVTVHDLVHLPDGDGEITPHLVMELVEGTSLRDLLARHGPSPRSVVAVRGVLDGLAACHRADILHLDIKPANVLVTRSGGVKIVDFGIARAASDATATVAGTPHYMAPEQYDGRADQRSDVYSVGCLLFECLTGRPPFEGSMAEQLMAHRTRERPDPRAHAPHLDPALSTIVRRSMAIDPDDRYPDVASMQAALARVDTEHGGGSQGPPTAPTQAVVPGPGPAQQPRRPDPQPSAVHPLATRPPGPGVTRWSRAKRIGAGLALVAFVLTVVPSLVWGSVELVPVWTTAPVSMGTFDLWWAVAVAVAAVLVLGRRRRAVIDGILGPDVGEPRPSTVDRDLRRSVRTVAFAAFVGSVPMLFPWYAFAVVALSGELGLATPGGSLDDGWTLAWVLMPAAAALMTWWALTRFRLRVGRILSSTVLLAGAALAGVLFVAYPTVVGTW</sequence>
<dbReference type="Pfam" id="PF00069">
    <property type="entry name" value="Pkinase"/>
    <property type="match status" value="1"/>
</dbReference>
<gene>
    <name evidence="11" type="ORF">GCM10009821_00080</name>
</gene>
<dbReference type="InterPro" id="IPR000719">
    <property type="entry name" value="Prot_kinase_dom"/>
</dbReference>
<keyword evidence="9" id="KW-0812">Transmembrane</keyword>
<dbReference type="PANTHER" id="PTHR43289">
    <property type="entry name" value="MITOGEN-ACTIVATED PROTEIN KINASE KINASE KINASE 20-RELATED"/>
    <property type="match status" value="1"/>
</dbReference>
<evidence type="ECO:0000256" key="4">
    <source>
        <dbReference type="ARBA" id="ARBA00022741"/>
    </source>
</evidence>
<feature type="transmembrane region" description="Helical" evidence="9">
    <location>
        <begin position="541"/>
        <end position="564"/>
    </location>
</feature>
<evidence type="ECO:0000256" key="5">
    <source>
        <dbReference type="ARBA" id="ARBA00022777"/>
    </source>
</evidence>
<protein>
    <recommendedName>
        <fullName evidence="1">non-specific serine/threonine protein kinase</fullName>
        <ecNumber evidence="1">2.7.11.1</ecNumber>
    </recommendedName>
</protein>
<evidence type="ECO:0000256" key="2">
    <source>
        <dbReference type="ARBA" id="ARBA00022527"/>
    </source>
</evidence>
<dbReference type="SUPFAM" id="SSF56112">
    <property type="entry name" value="Protein kinase-like (PK-like)"/>
    <property type="match status" value="1"/>
</dbReference>
<keyword evidence="2" id="KW-0723">Serine/threonine-protein kinase</keyword>
<evidence type="ECO:0000256" key="3">
    <source>
        <dbReference type="ARBA" id="ARBA00022679"/>
    </source>
</evidence>
<keyword evidence="9" id="KW-1133">Transmembrane helix</keyword>
<dbReference type="RefSeq" id="WP_344322818.1">
    <property type="nucleotide sequence ID" value="NZ_BAAAPY010000001.1"/>
</dbReference>
<dbReference type="PROSITE" id="PS50011">
    <property type="entry name" value="PROTEIN_KINASE_DOM"/>
    <property type="match status" value="1"/>
</dbReference>
<dbReference type="Gene3D" id="1.10.510.10">
    <property type="entry name" value="Transferase(Phosphotransferase) domain 1"/>
    <property type="match status" value="1"/>
</dbReference>
<feature type="compositionally biased region" description="Pro residues" evidence="8">
    <location>
        <begin position="53"/>
        <end position="64"/>
    </location>
</feature>
<feature type="transmembrane region" description="Helical" evidence="9">
    <location>
        <begin position="386"/>
        <end position="406"/>
    </location>
</feature>
<dbReference type="EMBL" id="BAAAPY010000001">
    <property type="protein sequence ID" value="GAA2068338.1"/>
    <property type="molecule type" value="Genomic_DNA"/>
</dbReference>
<accession>A0ABN2VP14</accession>
<evidence type="ECO:0000313" key="11">
    <source>
        <dbReference type="EMBL" id="GAA2068338.1"/>
    </source>
</evidence>
<feature type="transmembrane region" description="Helical" evidence="9">
    <location>
        <begin position="516"/>
        <end position="534"/>
    </location>
</feature>
<feature type="binding site" evidence="7">
    <location>
        <position position="99"/>
    </location>
    <ligand>
        <name>ATP</name>
        <dbReference type="ChEBI" id="CHEBI:30616"/>
    </ligand>
</feature>
<feature type="compositionally biased region" description="Basic and acidic residues" evidence="8">
    <location>
        <begin position="22"/>
        <end position="40"/>
    </location>
</feature>
<keyword evidence="6 7" id="KW-0067">ATP-binding</keyword>
<evidence type="ECO:0000313" key="12">
    <source>
        <dbReference type="Proteomes" id="UP001501480"/>
    </source>
</evidence>
<keyword evidence="12" id="KW-1185">Reference proteome</keyword>
<evidence type="ECO:0000256" key="7">
    <source>
        <dbReference type="PROSITE-ProRule" id="PRU10141"/>
    </source>
</evidence>
<reference evidence="11 12" key="1">
    <citation type="journal article" date="2019" name="Int. J. Syst. Evol. Microbiol.">
        <title>The Global Catalogue of Microorganisms (GCM) 10K type strain sequencing project: providing services to taxonomists for standard genome sequencing and annotation.</title>
        <authorList>
            <consortium name="The Broad Institute Genomics Platform"/>
            <consortium name="The Broad Institute Genome Sequencing Center for Infectious Disease"/>
            <person name="Wu L."/>
            <person name="Ma J."/>
        </authorList>
    </citation>
    <scope>NUCLEOTIDE SEQUENCE [LARGE SCALE GENOMIC DNA]</scope>
    <source>
        <strain evidence="11 12">JCM 15749</strain>
    </source>
</reference>
<feature type="domain" description="Protein kinase" evidence="10">
    <location>
        <begin position="70"/>
        <end position="324"/>
    </location>
</feature>
<dbReference type="SMART" id="SM00220">
    <property type="entry name" value="S_TKc"/>
    <property type="match status" value="1"/>
</dbReference>
<feature type="region of interest" description="Disordered" evidence="8">
    <location>
        <begin position="327"/>
        <end position="380"/>
    </location>
</feature>
<dbReference type="Gene3D" id="3.30.200.20">
    <property type="entry name" value="Phosphorylase Kinase, domain 1"/>
    <property type="match status" value="1"/>
</dbReference>
<feature type="transmembrane region" description="Helical" evidence="9">
    <location>
        <begin position="426"/>
        <end position="442"/>
    </location>
</feature>
<evidence type="ECO:0000259" key="10">
    <source>
        <dbReference type="PROSITE" id="PS50011"/>
    </source>
</evidence>
<feature type="compositionally biased region" description="Basic and acidic residues" evidence="8">
    <location>
        <begin position="1"/>
        <end position="15"/>
    </location>
</feature>
<proteinExistence type="predicted"/>
<dbReference type="Proteomes" id="UP001501480">
    <property type="component" value="Unassembled WGS sequence"/>
</dbReference>